<comment type="caution">
    <text evidence="1">The sequence shown here is derived from an EMBL/GenBank/DDBJ whole genome shotgun (WGS) entry which is preliminary data.</text>
</comment>
<sequence length="59" mass="6318">MDEIDFSTEAADAPPEAIAHVSGTEVLDITHSDLQQRERSGIELPAGTPPVMIVFSPPM</sequence>
<dbReference type="EMBL" id="SEKV01000698">
    <property type="protein sequence ID" value="TFY54431.1"/>
    <property type="molecule type" value="Genomic_DNA"/>
</dbReference>
<dbReference type="Proteomes" id="UP000298390">
    <property type="component" value="Unassembled WGS sequence"/>
</dbReference>
<gene>
    <name evidence="1" type="ORF">EVJ58_g8869</name>
</gene>
<evidence type="ECO:0000313" key="2">
    <source>
        <dbReference type="Proteomes" id="UP000298390"/>
    </source>
</evidence>
<organism evidence="1 2">
    <name type="scientific">Rhodofomes roseus</name>
    <dbReference type="NCBI Taxonomy" id="34475"/>
    <lineage>
        <taxon>Eukaryota</taxon>
        <taxon>Fungi</taxon>
        <taxon>Dikarya</taxon>
        <taxon>Basidiomycota</taxon>
        <taxon>Agaricomycotina</taxon>
        <taxon>Agaricomycetes</taxon>
        <taxon>Polyporales</taxon>
        <taxon>Rhodofomes</taxon>
    </lineage>
</organism>
<name>A0A4Y9XZ53_9APHY</name>
<reference evidence="1 2" key="1">
    <citation type="submission" date="2019-01" db="EMBL/GenBank/DDBJ databases">
        <title>Genome sequencing of the rare red list fungi Fomitopsis rosea.</title>
        <authorList>
            <person name="Buettner E."/>
            <person name="Kellner H."/>
        </authorList>
    </citation>
    <scope>NUCLEOTIDE SEQUENCE [LARGE SCALE GENOMIC DNA]</scope>
    <source>
        <strain evidence="1 2">DSM 105464</strain>
    </source>
</reference>
<dbReference type="AlphaFoldDB" id="A0A4Y9XZ53"/>
<protein>
    <submittedName>
        <fullName evidence="1">Uncharacterized protein</fullName>
    </submittedName>
</protein>
<evidence type="ECO:0000313" key="1">
    <source>
        <dbReference type="EMBL" id="TFY54431.1"/>
    </source>
</evidence>
<accession>A0A4Y9XZ53</accession>
<proteinExistence type="predicted"/>